<dbReference type="Proteomes" id="UP000578449">
    <property type="component" value="Unassembled WGS sequence"/>
</dbReference>
<dbReference type="RefSeq" id="WP_185051334.1">
    <property type="nucleotide sequence ID" value="NZ_BAABIX010000007.1"/>
</dbReference>
<keyword evidence="4" id="KW-1185">Reference proteome</keyword>
<comment type="caution">
    <text evidence="3">The sequence shown here is derived from an EMBL/GenBank/DDBJ whole genome shotgun (WGS) entry which is preliminary data.</text>
</comment>
<evidence type="ECO:0000256" key="1">
    <source>
        <dbReference type="SAM" id="MobiDB-lite"/>
    </source>
</evidence>
<keyword evidence="2" id="KW-0812">Transmembrane</keyword>
<evidence type="ECO:0000256" key="2">
    <source>
        <dbReference type="SAM" id="Phobius"/>
    </source>
</evidence>
<feature type="transmembrane region" description="Helical" evidence="2">
    <location>
        <begin position="12"/>
        <end position="35"/>
    </location>
</feature>
<organism evidence="3 4">
    <name type="scientific">Thermocatellispora tengchongensis</name>
    <dbReference type="NCBI Taxonomy" id="1073253"/>
    <lineage>
        <taxon>Bacteria</taxon>
        <taxon>Bacillati</taxon>
        <taxon>Actinomycetota</taxon>
        <taxon>Actinomycetes</taxon>
        <taxon>Streptosporangiales</taxon>
        <taxon>Streptosporangiaceae</taxon>
        <taxon>Thermocatellispora</taxon>
    </lineage>
</organism>
<keyword evidence="2" id="KW-0472">Membrane</keyword>
<name>A0A840P612_9ACTN</name>
<proteinExistence type="predicted"/>
<feature type="region of interest" description="Disordered" evidence="1">
    <location>
        <begin position="41"/>
        <end position="65"/>
    </location>
</feature>
<dbReference type="EMBL" id="JACHGN010000008">
    <property type="protein sequence ID" value="MBB5134429.1"/>
    <property type="molecule type" value="Genomic_DNA"/>
</dbReference>
<keyword evidence="2" id="KW-1133">Transmembrane helix</keyword>
<dbReference type="AlphaFoldDB" id="A0A840P612"/>
<protein>
    <submittedName>
        <fullName evidence="3">Uncharacterized protein</fullName>
    </submittedName>
</protein>
<gene>
    <name evidence="3" type="ORF">HNP84_004161</name>
</gene>
<evidence type="ECO:0000313" key="3">
    <source>
        <dbReference type="EMBL" id="MBB5134429.1"/>
    </source>
</evidence>
<reference evidence="3 4" key="1">
    <citation type="submission" date="2020-08" db="EMBL/GenBank/DDBJ databases">
        <title>Genomic Encyclopedia of Type Strains, Phase IV (KMG-IV): sequencing the most valuable type-strain genomes for metagenomic binning, comparative biology and taxonomic classification.</title>
        <authorList>
            <person name="Goeker M."/>
        </authorList>
    </citation>
    <scope>NUCLEOTIDE SEQUENCE [LARGE SCALE GENOMIC DNA]</scope>
    <source>
        <strain evidence="3 4">DSM 45615</strain>
    </source>
</reference>
<accession>A0A840P612</accession>
<feature type="compositionally biased region" description="Pro residues" evidence="1">
    <location>
        <begin position="44"/>
        <end position="54"/>
    </location>
</feature>
<sequence>MTHPDRPRRRGFGSPIALAGWLFADLFLVLLVTSLGSQGVMEPMPEPTPSPSPTASPTRSDCPTSYELEGRRLTIRGISFRGLRERDPATRARLLAQVDAEVRRAGMRGRQGGLIYAYGLAPNAQRVAARDAALAAARMIKDGRPATFGRAEIENLNYETGGLTDRLYLDVYFLVDC</sequence>
<evidence type="ECO:0000313" key="4">
    <source>
        <dbReference type="Proteomes" id="UP000578449"/>
    </source>
</evidence>